<sequence>MTQQFHPEYAIDGNRNQKSVLLLIREWEQIILAREELEDIGIR</sequence>
<reference evidence="1" key="1">
    <citation type="submission" date="2019-02" db="EMBL/GenBank/DDBJ databases">
        <authorList>
            <person name="Gruber-Vodicka R. H."/>
            <person name="Seah K. B. B."/>
        </authorList>
    </citation>
    <scope>NUCLEOTIDE SEQUENCE</scope>
    <source>
        <strain evidence="1">BECK_M6</strain>
    </source>
</reference>
<gene>
    <name evidence="1" type="ORF">BECKLFY1418A_GA0070994_103533</name>
</gene>
<dbReference type="EMBL" id="CAADFH010000035">
    <property type="protein sequence ID" value="VFJ93943.1"/>
    <property type="molecule type" value="Genomic_DNA"/>
</dbReference>
<dbReference type="AlphaFoldDB" id="A0A450UN30"/>
<protein>
    <submittedName>
        <fullName evidence="1">Uncharacterized protein</fullName>
    </submittedName>
</protein>
<name>A0A450UN30_9GAMM</name>
<organism evidence="1">
    <name type="scientific">Candidatus Kentrum sp. LFY</name>
    <dbReference type="NCBI Taxonomy" id="2126342"/>
    <lineage>
        <taxon>Bacteria</taxon>
        <taxon>Pseudomonadati</taxon>
        <taxon>Pseudomonadota</taxon>
        <taxon>Gammaproteobacteria</taxon>
        <taxon>Candidatus Kentrum</taxon>
    </lineage>
</organism>
<proteinExistence type="predicted"/>
<accession>A0A450UN30</accession>
<evidence type="ECO:0000313" key="1">
    <source>
        <dbReference type="EMBL" id="VFJ93943.1"/>
    </source>
</evidence>